<dbReference type="Gene3D" id="3.50.50.60">
    <property type="entry name" value="FAD/NAD(P)-binding domain"/>
    <property type="match status" value="1"/>
</dbReference>
<dbReference type="InterPro" id="IPR036188">
    <property type="entry name" value="FAD/NAD-bd_sf"/>
</dbReference>
<evidence type="ECO:0008006" key="4">
    <source>
        <dbReference type="Google" id="ProtNLM"/>
    </source>
</evidence>
<gene>
    <name evidence="2" type="ORF">RRF57_010301</name>
</gene>
<proteinExistence type="inferred from homology"/>
<organism evidence="2 3">
    <name type="scientific">Xylaria bambusicola</name>
    <dbReference type="NCBI Taxonomy" id="326684"/>
    <lineage>
        <taxon>Eukaryota</taxon>
        <taxon>Fungi</taxon>
        <taxon>Dikarya</taxon>
        <taxon>Ascomycota</taxon>
        <taxon>Pezizomycotina</taxon>
        <taxon>Sordariomycetes</taxon>
        <taxon>Xylariomycetidae</taxon>
        <taxon>Xylariales</taxon>
        <taxon>Xylariaceae</taxon>
        <taxon>Xylaria</taxon>
    </lineage>
</organism>
<accession>A0AAN7US26</accession>
<dbReference type="Pfam" id="PF13450">
    <property type="entry name" value="NAD_binding_8"/>
    <property type="match status" value="1"/>
</dbReference>
<dbReference type="Proteomes" id="UP001305414">
    <property type="component" value="Unassembled WGS sequence"/>
</dbReference>
<protein>
    <recommendedName>
        <fullName evidence="4">Glucose-methanol-choline oxidoreductase N-terminal domain-containing protein</fullName>
    </recommendedName>
</protein>
<evidence type="ECO:0000256" key="1">
    <source>
        <dbReference type="ARBA" id="ARBA00010790"/>
    </source>
</evidence>
<comment type="caution">
    <text evidence="2">The sequence shown here is derived from an EMBL/GenBank/DDBJ whole genome shotgun (WGS) entry which is preliminary data.</text>
</comment>
<evidence type="ECO:0000313" key="3">
    <source>
        <dbReference type="Proteomes" id="UP001305414"/>
    </source>
</evidence>
<dbReference type="Gene3D" id="3.30.560.10">
    <property type="entry name" value="Glucose Oxidase, domain 3"/>
    <property type="match status" value="1"/>
</dbReference>
<dbReference type="GO" id="GO:0050660">
    <property type="term" value="F:flavin adenine dinucleotide binding"/>
    <property type="evidence" value="ECO:0007669"/>
    <property type="project" value="InterPro"/>
</dbReference>
<dbReference type="EMBL" id="JAWHQM010000043">
    <property type="protein sequence ID" value="KAK5634588.1"/>
    <property type="molecule type" value="Genomic_DNA"/>
</dbReference>
<keyword evidence="3" id="KW-1185">Reference proteome</keyword>
<dbReference type="SUPFAM" id="SSF51905">
    <property type="entry name" value="FAD/NAD(P)-binding domain"/>
    <property type="match status" value="1"/>
</dbReference>
<dbReference type="GO" id="GO:0016491">
    <property type="term" value="F:oxidoreductase activity"/>
    <property type="evidence" value="ECO:0007669"/>
    <property type="project" value="TreeGrafter"/>
</dbReference>
<sequence>MSESFDYIVVGGGTAGLVVAARLTEDANVRVLVIEAGADKRNDPALETPGLVAGAYSDDRFIWPFQSTPQVRTNTSSRL</sequence>
<dbReference type="PANTHER" id="PTHR11552:SF210">
    <property type="entry name" value="GLUCOSE-METHANOL-CHOLINE OXIDOREDUCTASE N-TERMINAL DOMAIN-CONTAINING PROTEIN-RELATED"/>
    <property type="match status" value="1"/>
</dbReference>
<dbReference type="AlphaFoldDB" id="A0AAN7US26"/>
<dbReference type="InterPro" id="IPR012132">
    <property type="entry name" value="GMC_OxRdtase"/>
</dbReference>
<comment type="similarity">
    <text evidence="1">Belongs to the GMC oxidoreductase family.</text>
</comment>
<name>A0AAN7US26_9PEZI</name>
<reference evidence="2 3" key="1">
    <citation type="submission" date="2023-10" db="EMBL/GenBank/DDBJ databases">
        <title>Draft genome sequence of Xylaria bambusicola isolate GMP-LS, the root and basal stem rot pathogen of sugarcane in Indonesia.</title>
        <authorList>
            <person name="Selvaraj P."/>
            <person name="Muralishankar V."/>
            <person name="Muruganantham S."/>
            <person name="Sp S."/>
            <person name="Haryani S."/>
            <person name="Lau K.J.X."/>
            <person name="Naqvi N.I."/>
        </authorList>
    </citation>
    <scope>NUCLEOTIDE SEQUENCE [LARGE SCALE GENOMIC DNA]</scope>
    <source>
        <strain evidence="2">GMP-LS</strain>
    </source>
</reference>
<dbReference type="PANTHER" id="PTHR11552">
    <property type="entry name" value="GLUCOSE-METHANOL-CHOLINE GMC OXIDOREDUCTASE"/>
    <property type="match status" value="1"/>
</dbReference>
<evidence type="ECO:0000313" key="2">
    <source>
        <dbReference type="EMBL" id="KAK5634588.1"/>
    </source>
</evidence>